<dbReference type="InterPro" id="IPR026960">
    <property type="entry name" value="RVT-Znf"/>
</dbReference>
<feature type="domain" description="Reverse transcriptase zinc-binding" evidence="1">
    <location>
        <begin position="151"/>
        <end position="216"/>
    </location>
</feature>
<dbReference type="Proteomes" id="UP000717996">
    <property type="component" value="Unassembled WGS sequence"/>
</dbReference>
<reference evidence="2" key="1">
    <citation type="journal article" date="2020" name="Microb. Genom.">
        <title>Genetic diversity of clinical and environmental Mucorales isolates obtained from an investigation of mucormycosis cases among solid organ transplant recipients.</title>
        <authorList>
            <person name="Nguyen M.H."/>
            <person name="Kaul D."/>
            <person name="Muto C."/>
            <person name="Cheng S.J."/>
            <person name="Richter R.A."/>
            <person name="Bruno V.M."/>
            <person name="Liu G."/>
            <person name="Beyhan S."/>
            <person name="Sundermann A.J."/>
            <person name="Mounaud S."/>
            <person name="Pasculle A.W."/>
            <person name="Nierman W.C."/>
            <person name="Driscoll E."/>
            <person name="Cumbie R."/>
            <person name="Clancy C.J."/>
            <person name="Dupont C.L."/>
        </authorList>
    </citation>
    <scope>NUCLEOTIDE SEQUENCE</scope>
    <source>
        <strain evidence="2">GL16</strain>
    </source>
</reference>
<comment type="caution">
    <text evidence="2">The sequence shown here is derived from an EMBL/GenBank/DDBJ whole genome shotgun (WGS) entry which is preliminary data.</text>
</comment>
<sequence>MDSFLRNGIPEAHCNPSTLLCLPICSRFSEISDGRWLRNPHRSKSRARRYFTYDQSLKRMRPMLASDSPPHPRLSARLLRDLQNRTVKLNEMTWQVILNTSTDPGSMTDYPLATWLTRSLEWVSFCPRVYHQIQLDSMLPSPASIIPSDGWLRFWNLTILPEGRSFCFRFIHGKLHSQSSITRFNPDVSAIGKFCNVSSEDISHLLVECPHKWSIWQEAPSRFAPHLDFQPTDTLRLY</sequence>
<proteinExistence type="predicted"/>
<name>A0A9P6XWH0_RHIOR</name>
<evidence type="ECO:0000259" key="1">
    <source>
        <dbReference type="Pfam" id="PF13966"/>
    </source>
</evidence>
<evidence type="ECO:0000313" key="3">
    <source>
        <dbReference type="Proteomes" id="UP000717996"/>
    </source>
</evidence>
<dbReference type="OrthoDB" id="2232906at2759"/>
<protein>
    <recommendedName>
        <fullName evidence="1">Reverse transcriptase zinc-binding domain-containing protein</fullName>
    </recommendedName>
</protein>
<organism evidence="2 3">
    <name type="scientific">Rhizopus oryzae</name>
    <name type="common">Mucormycosis agent</name>
    <name type="synonym">Rhizopus arrhizus var. delemar</name>
    <dbReference type="NCBI Taxonomy" id="64495"/>
    <lineage>
        <taxon>Eukaryota</taxon>
        <taxon>Fungi</taxon>
        <taxon>Fungi incertae sedis</taxon>
        <taxon>Mucoromycota</taxon>
        <taxon>Mucoromycotina</taxon>
        <taxon>Mucoromycetes</taxon>
        <taxon>Mucorales</taxon>
        <taxon>Mucorineae</taxon>
        <taxon>Rhizopodaceae</taxon>
        <taxon>Rhizopus</taxon>
    </lineage>
</organism>
<evidence type="ECO:0000313" key="2">
    <source>
        <dbReference type="EMBL" id="KAG1533436.1"/>
    </source>
</evidence>
<gene>
    <name evidence="2" type="ORF">G6F51_012615</name>
</gene>
<accession>A0A9P6XWH0</accession>
<dbReference type="AlphaFoldDB" id="A0A9P6XWH0"/>
<dbReference type="EMBL" id="JAANIT010003856">
    <property type="protein sequence ID" value="KAG1533436.1"/>
    <property type="molecule type" value="Genomic_DNA"/>
</dbReference>
<dbReference type="Pfam" id="PF13966">
    <property type="entry name" value="zf-RVT"/>
    <property type="match status" value="1"/>
</dbReference>
<dbReference type="OMA" id="HTSRNIW"/>